<feature type="domain" description="PPIase FKBP-type" evidence="14">
    <location>
        <begin position="54"/>
        <end position="195"/>
    </location>
</feature>
<evidence type="ECO:0000259" key="14">
    <source>
        <dbReference type="PROSITE" id="PS50059"/>
    </source>
</evidence>
<dbReference type="VEuPathDB" id="HostDB:ENSMMUG00000011694"/>
<feature type="domain" description="PPIase FKBP-type" evidence="14">
    <location>
        <begin position="442"/>
        <end position="530"/>
    </location>
</feature>
<dbReference type="Gene3D" id="3.10.50.40">
    <property type="match status" value="4"/>
</dbReference>
<protein>
    <recommendedName>
        <fullName evidence="12">peptidylprolyl isomerase</fullName>
        <ecNumber evidence="12">5.2.1.8</ecNumber>
    </recommendedName>
</protein>
<dbReference type="GO" id="GO:0005509">
    <property type="term" value="F:calcium ion binding"/>
    <property type="evidence" value="ECO:0007669"/>
    <property type="project" value="InterPro"/>
</dbReference>
<dbReference type="InterPro" id="IPR001179">
    <property type="entry name" value="PPIase_FKBP_dom"/>
</dbReference>
<comment type="catalytic activity">
    <reaction evidence="1 12">
        <text>[protein]-peptidylproline (omega=180) = [protein]-peptidylproline (omega=0)</text>
        <dbReference type="Rhea" id="RHEA:16237"/>
        <dbReference type="Rhea" id="RHEA-COMP:10747"/>
        <dbReference type="Rhea" id="RHEA-COMP:10748"/>
        <dbReference type="ChEBI" id="CHEBI:83833"/>
        <dbReference type="ChEBI" id="CHEBI:83834"/>
        <dbReference type="EC" id="5.2.1.8"/>
    </reaction>
</comment>
<organism evidence="16 17">
    <name type="scientific">Macaca mulatta</name>
    <name type="common">Rhesus macaque</name>
    <dbReference type="NCBI Taxonomy" id="9544"/>
    <lineage>
        <taxon>Eukaryota</taxon>
        <taxon>Metazoa</taxon>
        <taxon>Chordata</taxon>
        <taxon>Craniata</taxon>
        <taxon>Vertebrata</taxon>
        <taxon>Euteleostomi</taxon>
        <taxon>Mammalia</taxon>
        <taxon>Eutheria</taxon>
        <taxon>Euarchontoglires</taxon>
        <taxon>Primates</taxon>
        <taxon>Haplorrhini</taxon>
        <taxon>Catarrhini</taxon>
        <taxon>Cercopithecidae</taxon>
        <taxon>Cercopithecinae</taxon>
        <taxon>Macaca</taxon>
    </lineage>
</organism>
<reference evidence="16" key="2">
    <citation type="submission" date="2019-01" db="EMBL/GenBank/DDBJ databases">
        <authorList>
            <person name="Graves T."/>
            <person name="Eichler E.E."/>
            <person name="Wilson R.K."/>
        </authorList>
    </citation>
    <scope>NUCLEOTIDE SEQUENCE [LARGE SCALE GENOMIC DNA]</scope>
    <source>
        <strain evidence="16">17573</strain>
    </source>
</reference>
<dbReference type="InterPro" id="IPR018247">
    <property type="entry name" value="EF_Hand_1_Ca_BS"/>
</dbReference>
<gene>
    <name evidence="16 18" type="primary">FKBP9</name>
</gene>
<evidence type="ECO:0000256" key="13">
    <source>
        <dbReference type="SAM" id="SignalP"/>
    </source>
</evidence>
<keyword evidence="7" id="KW-0106">Calcium</keyword>
<dbReference type="Pfam" id="PF00254">
    <property type="entry name" value="FKBP_C"/>
    <property type="match status" value="4"/>
</dbReference>
<name>A0A1D5QGK8_MACMU</name>
<sequence>MAFRGWRPPPPPLLLLLLWVTGQAAPVAGLGSDAELQIERRFVPDECPRTVRSGDFVRYHYVGTFPDGQKFDSRYWDTAEDKADKNPCPQVRVGAKRSPSCRLKQKGVGIYWKDRQLLVRVQNHGLSYDRDSTFNVFVGKGQLITGMDQALVGMCVNERRFVKIPPKLAYGSEGVSGVIPPNSVLHFDVLLMDIWNSEDQVQIHTYFKPPSCPRTIQVSDFVRYHYNGTFLDGTLFDSSHNRMKTYDTYVGIGWLIPGMDKGLLGMCVGEKRIITIPPFLAYGEDGDGKDIPGQASLVFDVALLDLHNPKDSISIENKVVPENCERISQSGDFLRYHYNGTLLDGTLFDSSYSRNRTFDTYIGQGYVIPGMDEGLLGVCIGEKRRIVVPPHLGYGEEGRGNIPGSAVLVFDIHVIDFHNPSDSISITSHYKPPDCSVLSKKGDYLKYHYNASLLDGTLLDSTWNLGKTYNIVLGSGQVVLGMDMGLREMCVGEKRTVIIPPHLGYGEAGVDGEVPGSAVLVFDIELLELVAGLPEGYMFIWNGEVSPNLFEEIDKDGNGEVLLEEFSEYIHAQVASGKGKLAPGFDAELVVKNMFTNQDRNGDGKVTAEEFKLKDQEAKHDEL</sequence>
<dbReference type="PROSITE" id="PS50222">
    <property type="entry name" value="EF_HAND_2"/>
    <property type="match status" value="2"/>
</dbReference>
<reference evidence="17" key="1">
    <citation type="journal article" date="2007" name="Science">
        <title>Evolutionary and biomedical insights from the rhesus macaque genome.</title>
        <authorList>
            <person name="Gibbs R.A."/>
            <person name="Rogers J."/>
            <person name="Katze M.G."/>
            <person name="Bumgarner R."/>
            <person name="Weinstock G.M."/>
            <person name="Mardis E.R."/>
            <person name="Remington K.A."/>
            <person name="Strausberg R.L."/>
            <person name="Venter J.C."/>
            <person name="Wilson R.K."/>
            <person name="Batzer M.A."/>
            <person name="Bustamante C.D."/>
            <person name="Eichler E.E."/>
            <person name="Hahn M.W."/>
            <person name="Hardison R.C."/>
            <person name="Makova K.D."/>
            <person name="Miller W."/>
            <person name="Milosavljevic A."/>
            <person name="Palermo R.E."/>
            <person name="Siepel A."/>
            <person name="Sikela J.M."/>
            <person name="Attaway T."/>
            <person name="Bell S."/>
            <person name="Bernard K.E."/>
            <person name="Buhay C.J."/>
            <person name="Chandrabose M.N."/>
            <person name="Dao M."/>
            <person name="Davis C."/>
            <person name="Delehaunty K.D."/>
            <person name="Ding Y."/>
            <person name="Dinh H.H."/>
            <person name="Dugan-Rocha S."/>
            <person name="Fulton L.A."/>
            <person name="Gabisi R.A."/>
            <person name="Garner T.T."/>
            <person name="Godfrey J."/>
            <person name="Hawes A.C."/>
            <person name="Hernandez J."/>
            <person name="Hines S."/>
            <person name="Holder M."/>
            <person name="Hume J."/>
            <person name="Jhangiani S.N."/>
            <person name="Joshi V."/>
            <person name="Khan Z.M."/>
            <person name="Kirkness E.F."/>
            <person name="Cree A."/>
            <person name="Fowler R.G."/>
            <person name="Lee S."/>
            <person name="Lewis L.R."/>
            <person name="Li Z."/>
            <person name="Liu Y.-S."/>
            <person name="Moore S.M."/>
            <person name="Muzny D."/>
            <person name="Nazareth L.V."/>
            <person name="Ngo D.N."/>
            <person name="Okwuonu G.O."/>
            <person name="Pai G."/>
            <person name="Parker D."/>
            <person name="Paul H.A."/>
            <person name="Pfannkoch C."/>
            <person name="Pohl C.S."/>
            <person name="Rogers Y.-H.C."/>
            <person name="Ruiz S.J."/>
            <person name="Sabo A."/>
            <person name="Santibanez J."/>
            <person name="Schneider B.W."/>
            <person name="Smith S.M."/>
            <person name="Sodergren E."/>
            <person name="Svatek A.F."/>
            <person name="Utterback T.R."/>
            <person name="Vattathil S."/>
            <person name="Warren W."/>
            <person name="White C.S."/>
            <person name="Chinwalla A.T."/>
            <person name="Feng Y."/>
            <person name="Halpern A.L."/>
            <person name="Hillier L.W."/>
            <person name="Huang X."/>
            <person name="Minx P."/>
            <person name="Nelson J.O."/>
            <person name="Pepin K.H."/>
            <person name="Qin X."/>
            <person name="Sutton G.G."/>
            <person name="Venter E."/>
            <person name="Walenz B.P."/>
            <person name="Wallis J.W."/>
            <person name="Worley K.C."/>
            <person name="Yang S.-P."/>
            <person name="Jones S.M."/>
            <person name="Marra M.A."/>
            <person name="Rocchi M."/>
            <person name="Schein J.E."/>
            <person name="Baertsch R."/>
            <person name="Clarke L."/>
            <person name="Csuros M."/>
            <person name="Glasscock J."/>
            <person name="Harris R.A."/>
            <person name="Havlak P."/>
            <person name="Jackson A.R."/>
            <person name="Jiang H."/>
            <person name="Liu Y."/>
            <person name="Messina D.N."/>
            <person name="Shen Y."/>
            <person name="Song H.X.-Z."/>
            <person name="Wylie T."/>
            <person name="Zhang L."/>
            <person name="Birney E."/>
            <person name="Han K."/>
            <person name="Konkel M.K."/>
            <person name="Lee J."/>
            <person name="Smit A.F.A."/>
            <person name="Ullmer B."/>
            <person name="Wang H."/>
            <person name="Xing J."/>
            <person name="Burhans R."/>
            <person name="Cheng Z."/>
            <person name="Karro J.E."/>
            <person name="Ma J."/>
            <person name="Raney B."/>
            <person name="She X."/>
            <person name="Cox M.J."/>
            <person name="Demuth J.P."/>
            <person name="Dumas L.J."/>
            <person name="Han S.-G."/>
            <person name="Hopkins J."/>
            <person name="Karimpour-Fard A."/>
            <person name="Kim Y.H."/>
            <person name="Pollack J.R."/>
            <person name="Vinar T."/>
            <person name="Addo-Quaye C."/>
            <person name="Degenhardt J."/>
            <person name="Denby A."/>
            <person name="Hubisz M.J."/>
            <person name="Indap A."/>
            <person name="Kosiol C."/>
            <person name="Lahn B.T."/>
            <person name="Lawson H.A."/>
            <person name="Marklein A."/>
            <person name="Nielsen R."/>
            <person name="Vallender E.J."/>
            <person name="Clark A.G."/>
            <person name="Ferguson B."/>
            <person name="Hernandez R.D."/>
            <person name="Hirani K."/>
            <person name="Kehrer-Sawatzki H."/>
            <person name="Kolb J."/>
            <person name="Patil S."/>
            <person name="Pu L.-L."/>
            <person name="Ren Y."/>
            <person name="Smith D.G."/>
            <person name="Wheeler D.A."/>
            <person name="Schenck I."/>
            <person name="Ball E.V."/>
            <person name="Chen R."/>
            <person name="Cooper D.N."/>
            <person name="Giardine B."/>
            <person name="Hsu F."/>
            <person name="Kent W.J."/>
            <person name="Lesk A."/>
            <person name="Nelson D.L."/>
            <person name="O'brien W.E."/>
            <person name="Pruefer K."/>
            <person name="Stenson P.D."/>
            <person name="Wallace J.C."/>
            <person name="Ke H."/>
            <person name="Liu X.-M."/>
            <person name="Wang P."/>
            <person name="Xiang A.P."/>
            <person name="Yang F."/>
            <person name="Barber G.P."/>
            <person name="Haussler D."/>
            <person name="Karolchik D."/>
            <person name="Kern A.D."/>
            <person name="Kuhn R.M."/>
            <person name="Smith K.E."/>
            <person name="Zwieg A.S."/>
        </authorList>
    </citation>
    <scope>NUCLEOTIDE SEQUENCE [LARGE SCALE GENOMIC DNA]</scope>
    <source>
        <strain evidence="17">17573</strain>
    </source>
</reference>
<evidence type="ECO:0000256" key="9">
    <source>
        <dbReference type="ARBA" id="ARBA00023180"/>
    </source>
</evidence>
<dbReference type="SUPFAM" id="SSF47473">
    <property type="entry name" value="EF-hand"/>
    <property type="match status" value="1"/>
</dbReference>
<dbReference type="Bgee" id="ENSMMUG00000011694">
    <property type="expression patterns" value="Expressed in fibroblast and 21 other cell types or tissues"/>
</dbReference>
<evidence type="ECO:0000256" key="4">
    <source>
        <dbReference type="ARBA" id="ARBA00022729"/>
    </source>
</evidence>
<comment type="subcellular location">
    <subcellularLocation>
        <location evidence="2">Endoplasmic reticulum</location>
    </subcellularLocation>
</comment>
<evidence type="ECO:0000256" key="8">
    <source>
        <dbReference type="ARBA" id="ARBA00023110"/>
    </source>
</evidence>
<keyword evidence="10 12" id="KW-0413">Isomerase</keyword>
<evidence type="ECO:0000256" key="12">
    <source>
        <dbReference type="PROSITE-ProRule" id="PRU00277"/>
    </source>
</evidence>
<dbReference type="Ensembl" id="ENSMMUT00000063697.2">
    <property type="protein sequence ID" value="ENSMMUP00000047178.2"/>
    <property type="gene ID" value="ENSMMUG00000011694.4"/>
</dbReference>
<dbReference type="CDD" id="cd00051">
    <property type="entry name" value="EFh"/>
    <property type="match status" value="1"/>
</dbReference>
<dbReference type="PANTHER" id="PTHR46046">
    <property type="entry name" value="PEPTIDYLPROLYL ISOMERASE"/>
    <property type="match status" value="1"/>
</dbReference>
<reference evidence="16" key="4">
    <citation type="submission" date="2025-09" db="UniProtKB">
        <authorList>
            <consortium name="Ensembl"/>
        </authorList>
    </citation>
    <scope>IDENTIFICATION</scope>
    <source>
        <strain evidence="16">17573</strain>
    </source>
</reference>
<dbReference type="SMR" id="A0A1D5QGK8"/>
<dbReference type="VGNC" id="VGNC:72668">
    <property type="gene designation" value="FKBP9"/>
</dbReference>
<evidence type="ECO:0000313" key="18">
    <source>
        <dbReference type="VGNC" id="VGNC:72668"/>
    </source>
</evidence>
<dbReference type="PANTHER" id="PTHR46046:SF2">
    <property type="entry name" value="PEPTIDYL-PROLYL CIS-TRANS ISOMERASE FKBP9"/>
    <property type="match status" value="1"/>
</dbReference>
<dbReference type="FunFam" id="1.10.238.10:FF:000102">
    <property type="entry name" value="Peptidylprolyl isomerase"/>
    <property type="match status" value="1"/>
</dbReference>
<dbReference type="GeneTree" id="ENSGT00940000157125"/>
<keyword evidence="8 12" id="KW-0697">Rotamase</keyword>
<keyword evidence="17" id="KW-1185">Reference proteome</keyword>
<evidence type="ECO:0000256" key="2">
    <source>
        <dbReference type="ARBA" id="ARBA00004240"/>
    </source>
</evidence>
<evidence type="ECO:0000256" key="11">
    <source>
        <dbReference type="ARBA" id="ARBA00055986"/>
    </source>
</evidence>
<dbReference type="InterPro" id="IPR051989">
    <property type="entry name" value="FKBP-like_isomerase"/>
</dbReference>
<keyword evidence="5" id="KW-0677">Repeat</keyword>
<dbReference type="AlphaFoldDB" id="A0A1D5QGK8"/>
<evidence type="ECO:0000256" key="5">
    <source>
        <dbReference type="ARBA" id="ARBA00022737"/>
    </source>
</evidence>
<keyword evidence="6" id="KW-0256">Endoplasmic reticulum</keyword>
<evidence type="ECO:0000256" key="3">
    <source>
        <dbReference type="ARBA" id="ARBA00022723"/>
    </source>
</evidence>
<feature type="domain" description="PPIase FKBP-type" evidence="14">
    <location>
        <begin position="219"/>
        <end position="307"/>
    </location>
</feature>
<comment type="function">
    <text evidence="11">PPIases accelerate the folding of proteins during protein synthesis.</text>
</comment>
<evidence type="ECO:0000256" key="1">
    <source>
        <dbReference type="ARBA" id="ARBA00000971"/>
    </source>
</evidence>
<dbReference type="SMART" id="SM00054">
    <property type="entry name" value="EFh"/>
    <property type="match status" value="2"/>
</dbReference>
<dbReference type="InterPro" id="IPR046357">
    <property type="entry name" value="PPIase_dom_sf"/>
</dbReference>
<proteinExistence type="predicted"/>
<evidence type="ECO:0000313" key="17">
    <source>
        <dbReference type="Proteomes" id="UP000006718"/>
    </source>
</evidence>
<evidence type="ECO:0000259" key="15">
    <source>
        <dbReference type="PROSITE" id="PS50222"/>
    </source>
</evidence>
<dbReference type="Gene3D" id="1.10.238.10">
    <property type="entry name" value="EF-hand"/>
    <property type="match status" value="1"/>
</dbReference>
<dbReference type="InterPro" id="IPR002048">
    <property type="entry name" value="EF_hand_dom"/>
</dbReference>
<dbReference type="Proteomes" id="UP000006718">
    <property type="component" value="Chromosome 3"/>
</dbReference>
<feature type="domain" description="PPIase FKBP-type" evidence="14">
    <location>
        <begin position="331"/>
        <end position="418"/>
    </location>
</feature>
<feature type="chain" id="PRO_5023922776" description="peptidylprolyl isomerase" evidence="13">
    <location>
        <begin position="25"/>
        <end position="623"/>
    </location>
</feature>
<reference evidence="16" key="3">
    <citation type="submission" date="2025-08" db="UniProtKB">
        <authorList>
            <consortium name="Ensembl"/>
        </authorList>
    </citation>
    <scope>IDENTIFICATION</scope>
    <source>
        <strain evidence="16">17573</strain>
    </source>
</reference>
<keyword evidence="3" id="KW-0479">Metal-binding</keyword>
<evidence type="ECO:0000256" key="6">
    <source>
        <dbReference type="ARBA" id="ARBA00022824"/>
    </source>
</evidence>
<dbReference type="PROSITE" id="PS50059">
    <property type="entry name" value="FKBP_PPIASE"/>
    <property type="match status" value="4"/>
</dbReference>
<dbReference type="EC" id="5.2.1.8" evidence="12"/>
<feature type="signal peptide" evidence="13">
    <location>
        <begin position="1"/>
        <end position="24"/>
    </location>
</feature>
<evidence type="ECO:0000256" key="10">
    <source>
        <dbReference type="ARBA" id="ARBA00023235"/>
    </source>
</evidence>
<keyword evidence="4 13" id="KW-0732">Signal</keyword>
<evidence type="ECO:0000256" key="7">
    <source>
        <dbReference type="ARBA" id="ARBA00022837"/>
    </source>
</evidence>
<evidence type="ECO:0000313" key="16">
    <source>
        <dbReference type="Ensembl" id="ENSMMUP00000047178.2"/>
    </source>
</evidence>
<dbReference type="PROSITE" id="PS00018">
    <property type="entry name" value="EF_HAND_1"/>
    <property type="match status" value="1"/>
</dbReference>
<dbReference type="ExpressionAtlas" id="A0A1D5QGK8">
    <property type="expression patterns" value="baseline"/>
</dbReference>
<dbReference type="SUPFAM" id="SSF54534">
    <property type="entry name" value="FKBP-like"/>
    <property type="match status" value="5"/>
</dbReference>
<keyword evidence="9" id="KW-0325">Glycoprotein</keyword>
<feature type="domain" description="EF-hand" evidence="15">
    <location>
        <begin position="586"/>
        <end position="621"/>
    </location>
</feature>
<dbReference type="GO" id="GO:0003755">
    <property type="term" value="F:peptidyl-prolyl cis-trans isomerase activity"/>
    <property type="evidence" value="ECO:0007669"/>
    <property type="project" value="UniProtKB-KW"/>
</dbReference>
<feature type="domain" description="EF-hand" evidence="15">
    <location>
        <begin position="541"/>
        <end position="576"/>
    </location>
</feature>
<accession>A0A1D5QGK8</accession>
<dbReference type="OMA" id="TVTYKPE"/>
<dbReference type="InterPro" id="IPR011992">
    <property type="entry name" value="EF-hand-dom_pair"/>
</dbReference>
<dbReference type="FunFam" id="3.10.50.40:FF:000002">
    <property type="entry name" value="Peptidylprolyl isomerase"/>
    <property type="match status" value="3"/>
</dbReference>
<dbReference type="GO" id="GO:0005783">
    <property type="term" value="C:endoplasmic reticulum"/>
    <property type="evidence" value="ECO:0007669"/>
    <property type="project" value="UniProtKB-SubCell"/>
</dbReference>